<proteinExistence type="inferred from homology"/>
<dbReference type="PIRSF" id="PIRSF004846">
    <property type="entry name" value="ModA"/>
    <property type="match status" value="1"/>
</dbReference>
<dbReference type="InterPro" id="IPR005950">
    <property type="entry name" value="ModA"/>
</dbReference>
<dbReference type="AlphaFoldDB" id="A0A1B8PME9"/>
<dbReference type="PANTHER" id="PTHR30632:SF17">
    <property type="entry name" value="MOLYBDATE-BINDING PROTEIN MODA"/>
    <property type="match status" value="1"/>
</dbReference>
<feature type="binding site" evidence="6">
    <location>
        <position position="62"/>
    </location>
    <ligand>
        <name>molybdate</name>
        <dbReference type="ChEBI" id="CHEBI:36264"/>
    </ligand>
</feature>
<dbReference type="RefSeq" id="WP_066890795.1">
    <property type="nucleotide sequence ID" value="NZ_LZDN01000001.1"/>
</dbReference>
<keyword evidence="2 6" id="KW-0500">Molybdenum</keyword>
<evidence type="ECO:0000313" key="9">
    <source>
        <dbReference type="Proteomes" id="UP000092671"/>
    </source>
</evidence>
<dbReference type="CDD" id="cd13536">
    <property type="entry name" value="PBP2_EcModA"/>
    <property type="match status" value="1"/>
</dbReference>
<keyword evidence="4 7" id="KW-0732">Signal</keyword>
<evidence type="ECO:0000256" key="4">
    <source>
        <dbReference type="ARBA" id="ARBA00022729"/>
    </source>
</evidence>
<dbReference type="OrthoDB" id="9785015at2"/>
<feature type="binding site" evidence="6">
    <location>
        <position position="193"/>
    </location>
    <ligand>
        <name>molybdate</name>
        <dbReference type="ChEBI" id="CHEBI:36264"/>
    </ligand>
</feature>
<evidence type="ECO:0000256" key="7">
    <source>
        <dbReference type="SAM" id="SignalP"/>
    </source>
</evidence>
<gene>
    <name evidence="8" type="ORF">A9Z60_00835</name>
</gene>
<dbReference type="GO" id="GO:0030288">
    <property type="term" value="C:outer membrane-bounded periplasmic space"/>
    <property type="evidence" value="ECO:0007669"/>
    <property type="project" value="TreeGrafter"/>
</dbReference>
<comment type="similarity">
    <text evidence="1">Belongs to the bacterial solute-binding protein ModA family.</text>
</comment>
<evidence type="ECO:0000256" key="6">
    <source>
        <dbReference type="PIRSR" id="PIRSR004846-1"/>
    </source>
</evidence>
<sequence>MTATIKSAIKPLFIAMMVMGATSAHADITVYAAASMTNAVEDINKLYEKKYNSKVKTSFAASSTLAKQIEQGAPADIYISANTSWMDYLAKKDKIVSSSYKNLLGNRLVMITPKNNPIKTNIKMDKSFDIGNAFTGKLCTGNTASVPVGKYAKEALTNLGWWDTIGSRLVETEDVRAALNFVNRGECQLGIVYATDAKVVKNVQVINTFPITTHTPIVYPISMVKQSREAQQYYNFLQTKEAKAVYRKYGFSVL</sequence>
<dbReference type="Proteomes" id="UP000092671">
    <property type="component" value="Unassembled WGS sequence"/>
</dbReference>
<dbReference type="InterPro" id="IPR050682">
    <property type="entry name" value="ModA/WtpA"/>
</dbReference>
<dbReference type="GO" id="GO:0015689">
    <property type="term" value="P:molybdate ion transport"/>
    <property type="evidence" value="ECO:0007669"/>
    <property type="project" value="InterPro"/>
</dbReference>
<name>A0A1B8PME9_MORNO</name>
<dbReference type="GO" id="GO:1901359">
    <property type="term" value="F:tungstate binding"/>
    <property type="evidence" value="ECO:0007669"/>
    <property type="project" value="UniProtKB-ARBA"/>
</dbReference>
<comment type="subunit">
    <text evidence="5">The complex is composed of two ATP-binding proteins (ModC), two transmembrane proteins (ModB) and a solute-binding protein (ModA).</text>
</comment>
<dbReference type="NCBIfam" id="NF007958">
    <property type="entry name" value="PRK10677.1"/>
    <property type="match status" value="1"/>
</dbReference>
<feature type="chain" id="PRO_5008611752" evidence="7">
    <location>
        <begin position="27"/>
        <end position="254"/>
    </location>
</feature>
<dbReference type="GO" id="GO:0030973">
    <property type="term" value="F:molybdate ion binding"/>
    <property type="evidence" value="ECO:0007669"/>
    <property type="project" value="TreeGrafter"/>
</dbReference>
<feature type="binding site" evidence="6">
    <location>
        <position position="35"/>
    </location>
    <ligand>
        <name>molybdate</name>
        <dbReference type="ChEBI" id="CHEBI:36264"/>
    </ligand>
</feature>
<evidence type="ECO:0000256" key="2">
    <source>
        <dbReference type="ARBA" id="ARBA00022505"/>
    </source>
</evidence>
<dbReference type="NCBIfam" id="TIGR01256">
    <property type="entry name" value="modA"/>
    <property type="match status" value="1"/>
</dbReference>
<dbReference type="Pfam" id="PF13531">
    <property type="entry name" value="SBP_bac_11"/>
    <property type="match status" value="1"/>
</dbReference>
<dbReference type="EMBL" id="LZDN01000001">
    <property type="protein sequence ID" value="OBX52260.1"/>
    <property type="molecule type" value="Genomic_DNA"/>
</dbReference>
<keyword evidence="3 6" id="KW-0479">Metal-binding</keyword>
<dbReference type="SUPFAM" id="SSF53850">
    <property type="entry name" value="Periplasmic binding protein-like II"/>
    <property type="match status" value="1"/>
</dbReference>
<dbReference type="GO" id="GO:0046872">
    <property type="term" value="F:metal ion binding"/>
    <property type="evidence" value="ECO:0007669"/>
    <property type="project" value="UniProtKB-KW"/>
</dbReference>
<protein>
    <submittedName>
        <fullName evidence="8">Molybdate ABC transporter substrate-binding protein</fullName>
    </submittedName>
</protein>
<accession>A0A1B8PME9</accession>
<evidence type="ECO:0000256" key="5">
    <source>
        <dbReference type="ARBA" id="ARBA00062515"/>
    </source>
</evidence>
<dbReference type="PANTHER" id="PTHR30632">
    <property type="entry name" value="MOLYBDATE-BINDING PERIPLASMIC PROTEIN"/>
    <property type="match status" value="1"/>
</dbReference>
<reference evidence="8 9" key="1">
    <citation type="submission" date="2016-06" db="EMBL/GenBank/DDBJ databases">
        <title>Draft genome of Moraxella nonliquefaciens CCUG 60284.</title>
        <authorList>
            <person name="Salva-Serra F."/>
            <person name="Engstrom-Jakobsson H."/>
            <person name="Thorell K."/>
            <person name="Gonzales-Siles L."/>
            <person name="Karlsson R."/>
            <person name="Boulund F."/>
            <person name="Engstrand L."/>
            <person name="Kristiansson E."/>
            <person name="Moore E."/>
        </authorList>
    </citation>
    <scope>NUCLEOTIDE SEQUENCE [LARGE SCALE GENOMIC DNA]</scope>
    <source>
        <strain evidence="8 9">CCUG 60284</strain>
    </source>
</reference>
<comment type="caution">
    <text evidence="8">The sequence shown here is derived from an EMBL/GenBank/DDBJ whole genome shotgun (WGS) entry which is preliminary data.</text>
</comment>
<feature type="binding site" evidence="6">
    <location>
        <position position="175"/>
    </location>
    <ligand>
        <name>molybdate</name>
        <dbReference type="ChEBI" id="CHEBI:36264"/>
    </ligand>
</feature>
<evidence type="ECO:0000256" key="3">
    <source>
        <dbReference type="ARBA" id="ARBA00022723"/>
    </source>
</evidence>
<evidence type="ECO:0000313" key="8">
    <source>
        <dbReference type="EMBL" id="OBX52260.1"/>
    </source>
</evidence>
<dbReference type="Gene3D" id="3.40.190.10">
    <property type="entry name" value="Periplasmic binding protein-like II"/>
    <property type="match status" value="2"/>
</dbReference>
<dbReference type="FunFam" id="3.40.190.10:FF:000035">
    <property type="entry name" value="Molybdate ABC transporter substrate-binding protein"/>
    <property type="match status" value="1"/>
</dbReference>
<feature type="signal peptide" evidence="7">
    <location>
        <begin position="1"/>
        <end position="26"/>
    </location>
</feature>
<organism evidence="8 9">
    <name type="scientific">Moraxella nonliquefaciens</name>
    <dbReference type="NCBI Taxonomy" id="478"/>
    <lineage>
        <taxon>Bacteria</taxon>
        <taxon>Pseudomonadati</taxon>
        <taxon>Pseudomonadota</taxon>
        <taxon>Gammaproteobacteria</taxon>
        <taxon>Moraxellales</taxon>
        <taxon>Moraxellaceae</taxon>
        <taxon>Moraxella</taxon>
    </lineage>
</organism>
<evidence type="ECO:0000256" key="1">
    <source>
        <dbReference type="ARBA" id="ARBA00009175"/>
    </source>
</evidence>